<protein>
    <submittedName>
        <fullName evidence="1">Uncharacterized protein</fullName>
    </submittedName>
</protein>
<evidence type="ECO:0000313" key="1">
    <source>
        <dbReference type="EMBL" id="KAI3825908.1"/>
    </source>
</evidence>
<sequence length="130" mass="14808">MALPIYQAYRLVQGRLKMFPVVKRVVQLGSLVSKKRHLCQMGKRMDLGDPYPMSRIHKNMFELAKTLREEDAIAAAELDNIRKTFRKGPEEFKAQLDKTYNIAFKLLTGTTLFLTSAAGYGLVLKSRDAK</sequence>
<keyword evidence="2" id="KW-1185">Reference proteome</keyword>
<name>A0ACB9K0Z4_9ASTR</name>
<proteinExistence type="predicted"/>
<accession>A0ACB9K0Z4</accession>
<evidence type="ECO:0000313" key="2">
    <source>
        <dbReference type="Proteomes" id="UP001056120"/>
    </source>
</evidence>
<reference evidence="2" key="1">
    <citation type="journal article" date="2022" name="Mol. Ecol. Resour.">
        <title>The genomes of chicory, endive, great burdock and yacon provide insights into Asteraceae palaeo-polyploidization history and plant inulin production.</title>
        <authorList>
            <person name="Fan W."/>
            <person name="Wang S."/>
            <person name="Wang H."/>
            <person name="Wang A."/>
            <person name="Jiang F."/>
            <person name="Liu H."/>
            <person name="Zhao H."/>
            <person name="Xu D."/>
            <person name="Zhang Y."/>
        </authorList>
    </citation>
    <scope>NUCLEOTIDE SEQUENCE [LARGE SCALE GENOMIC DNA]</scope>
    <source>
        <strain evidence="2">cv. Yunnan</strain>
    </source>
</reference>
<dbReference type="Proteomes" id="UP001056120">
    <property type="component" value="Linkage Group LG02"/>
</dbReference>
<gene>
    <name evidence="1" type="ORF">L1987_07636</name>
</gene>
<comment type="caution">
    <text evidence="1">The sequence shown here is derived from an EMBL/GenBank/DDBJ whole genome shotgun (WGS) entry which is preliminary data.</text>
</comment>
<organism evidence="1 2">
    <name type="scientific">Smallanthus sonchifolius</name>
    <dbReference type="NCBI Taxonomy" id="185202"/>
    <lineage>
        <taxon>Eukaryota</taxon>
        <taxon>Viridiplantae</taxon>
        <taxon>Streptophyta</taxon>
        <taxon>Embryophyta</taxon>
        <taxon>Tracheophyta</taxon>
        <taxon>Spermatophyta</taxon>
        <taxon>Magnoliopsida</taxon>
        <taxon>eudicotyledons</taxon>
        <taxon>Gunneridae</taxon>
        <taxon>Pentapetalae</taxon>
        <taxon>asterids</taxon>
        <taxon>campanulids</taxon>
        <taxon>Asterales</taxon>
        <taxon>Asteraceae</taxon>
        <taxon>Asteroideae</taxon>
        <taxon>Heliantheae alliance</taxon>
        <taxon>Millerieae</taxon>
        <taxon>Smallanthus</taxon>
    </lineage>
</organism>
<dbReference type="EMBL" id="CM042019">
    <property type="protein sequence ID" value="KAI3825908.1"/>
    <property type="molecule type" value="Genomic_DNA"/>
</dbReference>
<reference evidence="1 2" key="2">
    <citation type="journal article" date="2022" name="Mol. Ecol. Resour.">
        <title>The genomes of chicory, endive, great burdock and yacon provide insights into Asteraceae paleo-polyploidization history and plant inulin production.</title>
        <authorList>
            <person name="Fan W."/>
            <person name="Wang S."/>
            <person name="Wang H."/>
            <person name="Wang A."/>
            <person name="Jiang F."/>
            <person name="Liu H."/>
            <person name="Zhao H."/>
            <person name="Xu D."/>
            <person name="Zhang Y."/>
        </authorList>
    </citation>
    <scope>NUCLEOTIDE SEQUENCE [LARGE SCALE GENOMIC DNA]</scope>
    <source>
        <strain evidence="2">cv. Yunnan</strain>
        <tissue evidence="1">Leaves</tissue>
    </source>
</reference>